<keyword evidence="13" id="KW-0067">ATP-binding</keyword>
<dbReference type="GO" id="GO:0034113">
    <property type="term" value="P:heterotypic cell-cell adhesion"/>
    <property type="evidence" value="ECO:0007669"/>
    <property type="project" value="TreeGrafter"/>
</dbReference>
<evidence type="ECO:0000256" key="22">
    <source>
        <dbReference type="SAM" id="Phobius"/>
    </source>
</evidence>
<keyword evidence="19" id="KW-0393">Immunoglobulin domain</keyword>
<evidence type="ECO:0000256" key="7">
    <source>
        <dbReference type="ARBA" id="ARBA00022679"/>
    </source>
</evidence>
<keyword evidence="16 22" id="KW-0472">Membrane</keyword>
<dbReference type="FunFam" id="2.60.40.10:FF:000933">
    <property type="entry name" value="Mucosal addressin cell adhesion molecule 1"/>
    <property type="match status" value="1"/>
</dbReference>
<evidence type="ECO:0000256" key="23">
    <source>
        <dbReference type="SAM" id="SignalP"/>
    </source>
</evidence>
<evidence type="ECO:0000256" key="1">
    <source>
        <dbReference type="ARBA" id="ARBA00000485"/>
    </source>
</evidence>
<dbReference type="SUPFAM" id="SSF54495">
    <property type="entry name" value="UBC-like"/>
    <property type="match status" value="1"/>
</dbReference>
<feature type="transmembrane region" description="Helical" evidence="22">
    <location>
        <begin position="368"/>
        <end position="390"/>
    </location>
</feature>
<dbReference type="CDD" id="cd22960">
    <property type="entry name" value="DD_TPGS1"/>
    <property type="match status" value="1"/>
</dbReference>
<evidence type="ECO:0000256" key="12">
    <source>
        <dbReference type="ARBA" id="ARBA00022786"/>
    </source>
</evidence>
<dbReference type="InterPro" id="IPR007110">
    <property type="entry name" value="Ig-like_dom"/>
</dbReference>
<dbReference type="AlphaFoldDB" id="A0A061I309"/>
<dbReference type="Gene3D" id="3.10.110.10">
    <property type="entry name" value="Ubiquitin Conjugating Enzyme"/>
    <property type="match status" value="1"/>
</dbReference>
<evidence type="ECO:0000256" key="4">
    <source>
        <dbReference type="ARBA" id="ARBA00011738"/>
    </source>
</evidence>
<evidence type="ECO:0000256" key="20">
    <source>
        <dbReference type="ARBA" id="ARBA00074025"/>
    </source>
</evidence>
<dbReference type="InterPro" id="IPR000608">
    <property type="entry name" value="UBC"/>
</dbReference>
<evidence type="ECO:0000256" key="2">
    <source>
        <dbReference type="ARBA" id="ARBA00004479"/>
    </source>
</evidence>
<keyword evidence="14" id="KW-0130">Cell adhesion</keyword>
<comment type="catalytic activity">
    <reaction evidence="1">
        <text>S-ubiquitinyl-[E1 ubiquitin-activating enzyme]-L-cysteine + [E2 ubiquitin-conjugating enzyme]-L-cysteine = [E1 ubiquitin-activating enzyme]-L-cysteine + S-ubiquitinyl-[E2 ubiquitin-conjugating enzyme]-L-cysteine.</text>
        <dbReference type="EC" id="2.3.2.23"/>
    </reaction>
</comment>
<dbReference type="EC" id="2.3.2.23" evidence="5"/>
<dbReference type="GO" id="GO:0061631">
    <property type="term" value="F:ubiquitin conjugating enzyme activity"/>
    <property type="evidence" value="ECO:0007669"/>
    <property type="project" value="UniProtKB-EC"/>
</dbReference>
<keyword evidence="11" id="KW-0547">Nucleotide-binding</keyword>
<dbReference type="CDD" id="cd23803">
    <property type="entry name" value="UBCc_UBE2R"/>
    <property type="match status" value="1"/>
</dbReference>
<evidence type="ECO:0000256" key="5">
    <source>
        <dbReference type="ARBA" id="ARBA00012486"/>
    </source>
</evidence>
<feature type="transmembrane region" description="Helical" evidence="22">
    <location>
        <begin position="580"/>
        <end position="601"/>
    </location>
</feature>
<evidence type="ECO:0000256" key="18">
    <source>
        <dbReference type="ARBA" id="ARBA00023180"/>
    </source>
</evidence>
<evidence type="ECO:0000256" key="21">
    <source>
        <dbReference type="PROSITE-ProRule" id="PRU10133"/>
    </source>
</evidence>
<comment type="subcellular location">
    <subcellularLocation>
        <location evidence="2">Membrane</location>
        <topology evidence="2">Single-pass type I membrane protein</topology>
    </subcellularLocation>
</comment>
<dbReference type="GO" id="GO:0050901">
    <property type="term" value="P:leukocyte tethering or rolling"/>
    <property type="evidence" value="ECO:0007669"/>
    <property type="project" value="TreeGrafter"/>
</dbReference>
<keyword evidence="9 23" id="KW-0732">Signal</keyword>
<dbReference type="Pfam" id="PF24480">
    <property type="entry name" value="TPGS1_C"/>
    <property type="match status" value="1"/>
</dbReference>
<dbReference type="InterPro" id="IPR057632">
    <property type="entry name" value="TPGS1_C"/>
</dbReference>
<keyword evidence="7" id="KW-0808">Transferase</keyword>
<organism evidence="26 27">
    <name type="scientific">Cricetulus griseus</name>
    <name type="common">Chinese hamster</name>
    <name type="synonym">Cricetulus barabensis griseus</name>
    <dbReference type="NCBI Taxonomy" id="10029"/>
    <lineage>
        <taxon>Eukaryota</taxon>
        <taxon>Metazoa</taxon>
        <taxon>Chordata</taxon>
        <taxon>Craniata</taxon>
        <taxon>Vertebrata</taxon>
        <taxon>Euteleostomi</taxon>
        <taxon>Mammalia</taxon>
        <taxon>Eutheria</taxon>
        <taxon>Euarchontoglires</taxon>
        <taxon>Glires</taxon>
        <taxon>Rodentia</taxon>
        <taxon>Myomorpha</taxon>
        <taxon>Muroidea</taxon>
        <taxon>Cricetidae</taxon>
        <taxon>Cricetinae</taxon>
        <taxon>Cricetulus</taxon>
    </lineage>
</organism>
<dbReference type="Gene3D" id="2.60.40.10">
    <property type="entry name" value="Immunoglobulins"/>
    <property type="match status" value="2"/>
</dbReference>
<dbReference type="SMART" id="SM00212">
    <property type="entry name" value="UBCc"/>
    <property type="match status" value="1"/>
</dbReference>
<dbReference type="InterPro" id="IPR013783">
    <property type="entry name" value="Ig-like_fold"/>
</dbReference>
<evidence type="ECO:0000256" key="13">
    <source>
        <dbReference type="ARBA" id="ARBA00022840"/>
    </source>
</evidence>
<dbReference type="InterPro" id="IPR036179">
    <property type="entry name" value="Ig-like_dom_sf"/>
</dbReference>
<evidence type="ECO:0000256" key="14">
    <source>
        <dbReference type="ARBA" id="ARBA00022889"/>
    </source>
</evidence>
<proteinExistence type="predicted"/>
<evidence type="ECO:0000256" key="15">
    <source>
        <dbReference type="ARBA" id="ARBA00022989"/>
    </source>
</evidence>
<keyword evidence="8 22" id="KW-0812">Transmembrane</keyword>
<evidence type="ECO:0000256" key="8">
    <source>
        <dbReference type="ARBA" id="ARBA00022692"/>
    </source>
</evidence>
<keyword evidence="10" id="KW-0677">Repeat</keyword>
<dbReference type="FunFam" id="3.10.110.10:FF:000009">
    <property type="entry name" value="Ubiquitin-conjugating enzyme E2 R2"/>
    <property type="match status" value="1"/>
</dbReference>
<dbReference type="PROSITE" id="PS50127">
    <property type="entry name" value="UBC_2"/>
    <property type="match status" value="1"/>
</dbReference>
<dbReference type="PANTHER" id="PTHR14162">
    <property type="entry name" value="MUCOSAL ADDRESSIN CELL ADHESION MOLECULE-1"/>
    <property type="match status" value="1"/>
</dbReference>
<name>A0A061I309_CRIGR</name>
<dbReference type="InterPro" id="IPR023313">
    <property type="entry name" value="UBQ-conjugating_AS"/>
</dbReference>
<evidence type="ECO:0000259" key="25">
    <source>
        <dbReference type="PROSITE" id="PS50835"/>
    </source>
</evidence>
<evidence type="ECO:0000256" key="3">
    <source>
        <dbReference type="ARBA" id="ARBA00004906"/>
    </source>
</evidence>
<dbReference type="PROSITE" id="PS00183">
    <property type="entry name" value="UBC_1"/>
    <property type="match status" value="1"/>
</dbReference>
<evidence type="ECO:0000256" key="16">
    <source>
        <dbReference type="ARBA" id="ARBA00023136"/>
    </source>
</evidence>
<dbReference type="GO" id="GO:0007229">
    <property type="term" value="P:integrin-mediated signaling pathway"/>
    <property type="evidence" value="ECO:0007669"/>
    <property type="project" value="InterPro"/>
</dbReference>
<dbReference type="SUPFAM" id="SSF48726">
    <property type="entry name" value="Immunoglobulin"/>
    <property type="match status" value="2"/>
</dbReference>
<dbReference type="Proteomes" id="UP000030759">
    <property type="component" value="Unassembled WGS sequence"/>
</dbReference>
<dbReference type="InterPro" id="IPR015169">
    <property type="entry name" value="Adhes-Ig-like"/>
</dbReference>
<keyword evidence="6" id="KW-0597">Phosphoprotein</keyword>
<evidence type="ECO:0000259" key="24">
    <source>
        <dbReference type="PROSITE" id="PS50127"/>
    </source>
</evidence>
<evidence type="ECO:0000256" key="11">
    <source>
        <dbReference type="ARBA" id="ARBA00022741"/>
    </source>
</evidence>
<protein>
    <recommendedName>
        <fullName evidence="20">Mucosal addressin cell adhesion molecule 1</fullName>
        <ecNumber evidence="5">2.3.2.23</ecNumber>
    </recommendedName>
</protein>
<dbReference type="FunFam" id="2.60.40.10:FF:000194">
    <property type="entry name" value="Intercellular adhesion molecule 1"/>
    <property type="match status" value="1"/>
</dbReference>
<keyword evidence="15 22" id="KW-1133">Transmembrane helix</keyword>
<dbReference type="InterPro" id="IPR037413">
    <property type="entry name" value="MADCAM1"/>
</dbReference>
<keyword evidence="18" id="KW-0325">Glycoprotein</keyword>
<dbReference type="Pfam" id="PF09085">
    <property type="entry name" value="Adhes-Ig_like"/>
    <property type="match status" value="1"/>
</dbReference>
<dbReference type="InterPro" id="IPR047502">
    <property type="entry name" value="DD_TPGS1"/>
</dbReference>
<feature type="chain" id="PRO_5001600479" description="Mucosal addressin cell adhesion molecule 1" evidence="23">
    <location>
        <begin position="22"/>
        <end position="924"/>
    </location>
</feature>
<feature type="signal peptide" evidence="23">
    <location>
        <begin position="1"/>
        <end position="21"/>
    </location>
</feature>
<evidence type="ECO:0000256" key="9">
    <source>
        <dbReference type="ARBA" id="ARBA00022729"/>
    </source>
</evidence>
<dbReference type="InterPro" id="IPR016135">
    <property type="entry name" value="UBQ-conjugating_enzyme/RWD"/>
</dbReference>
<feature type="domain" description="Ig-like" evidence="25">
    <location>
        <begin position="28"/>
        <end position="91"/>
    </location>
</feature>
<reference evidence="27" key="1">
    <citation type="journal article" date="2013" name="Nat. Biotechnol.">
        <title>Chinese hamster genome sequenced from sorted chromosomes.</title>
        <authorList>
            <person name="Brinkrolf K."/>
            <person name="Rupp O."/>
            <person name="Laux H."/>
            <person name="Kollin F."/>
            <person name="Ernst W."/>
            <person name="Linke B."/>
            <person name="Kofler R."/>
            <person name="Romand S."/>
            <person name="Hesse F."/>
            <person name="Budach W.E."/>
            <person name="Galosy S."/>
            <person name="Muller D."/>
            <person name="Noll T."/>
            <person name="Wienberg J."/>
            <person name="Jostock T."/>
            <person name="Leonard M."/>
            <person name="Grillari J."/>
            <person name="Tauch A."/>
            <person name="Goesmann A."/>
            <person name="Helk B."/>
            <person name="Mott J.E."/>
            <person name="Puhler A."/>
            <person name="Borth N."/>
        </authorList>
    </citation>
    <scope>NUCLEOTIDE SEQUENCE [LARGE SCALE GENOMIC DNA]</scope>
    <source>
        <strain evidence="27">17A/GY</strain>
    </source>
</reference>
<dbReference type="GO" id="GO:0005524">
    <property type="term" value="F:ATP binding"/>
    <property type="evidence" value="ECO:0007669"/>
    <property type="project" value="UniProtKB-KW"/>
</dbReference>
<comment type="pathway">
    <text evidence="3">Protein modification; protein ubiquitination.</text>
</comment>
<feature type="active site" description="Glycyl thioester intermediate" evidence="21">
    <location>
        <position position="769"/>
    </location>
</feature>
<evidence type="ECO:0000256" key="10">
    <source>
        <dbReference type="ARBA" id="ARBA00022737"/>
    </source>
</evidence>
<comment type="subunit">
    <text evidence="4">Homodimer.</text>
</comment>
<dbReference type="GO" id="GO:0098640">
    <property type="term" value="F:integrin binding involved in cell-matrix adhesion"/>
    <property type="evidence" value="ECO:0007669"/>
    <property type="project" value="InterPro"/>
</dbReference>
<dbReference type="EMBL" id="KE680484">
    <property type="protein sequence ID" value="ERE72382.1"/>
    <property type="molecule type" value="Genomic_DNA"/>
</dbReference>
<sequence length="924" mass="100766">MKSSLALLLALATVPFQLGSGQSLHVDPPEPEVAVANGTSLQLTCSMSCDKDVARVQWHGLDTNLANVQTLPGSSILTIQGMLTDTGTRVCVGSCGGQSFQHYVKILVYAFPDQLVVSPKFLVPGEDQEVSCTAHNIFPPGPDILSFALLLGEQSLEGAQALEPEQEEETQGAEVTTLFRMTQRWLLPSLETPAPPVLYCQATMKILDLVLTRKRELPVLQSRTSPEPPTTTSAKPYILTSPHTTEASSTGLPNCTTLLSTPPHSTLSPTTLSYAATCRPEIHQDQESAGWKLLCKAPCGPGVTVHWTLAPGNLAAYHKREAGAQAWLSIPPPGPIPEGWFQCRLDPGGQVASLYVSGQVFSKPSSIVTLWIGSLALGLLALAFLAYHLWKRYRPTLPVPLPSAKMAAVEKRRLAVTPAASFADSGRTTVSQAAAAAESEEDFLRQVGVTEMLRAALLKVLETRPEEPIAFLAHYFENMGLRSPANGGAGEPPGQLLLQQQRLGRALWHLRLAHHSQRTAFNNNVSVAYECLSASGRKKKPGLDGRTYSELLKRVCRDGGAPEEVVAPLLRKIQCRDHEAVPLGIFRAGMLSCFVLLEFVARASALFQLLEDPGLAVADRRVGQAVLDTLEGALGAGDLAAAPTHYLEAGSRLGPDSLARALDRAATGRRPSAPMAREEFLEKAAALFIAKVKPGLQEEPVEGFRVTLVDEGDLYNWEVAIFGPPNTYYEGGYFKARLKFPIDYPYSPPAFRFLTKMWHPNIYETGDVCISILHPPVDDPQSGELPSERWNPTQNVRVCRELSLHSRPHRTILLSVISLLNEPNTFSPANVDASVMYRKWKESKGKDREYTDIIRKQVLGTKVDAERDGVKVPTTLAEYCVKTKAPAPDEGSDLFYDDYYEDGEVEEADSCFGDEEDDSGTEES</sequence>
<gene>
    <name evidence="26" type="ORF">H671_5g15078</name>
</gene>
<keyword evidence="12" id="KW-0833">Ubl conjugation pathway</keyword>
<dbReference type="PROSITE" id="PS50835">
    <property type="entry name" value="IG_LIKE"/>
    <property type="match status" value="1"/>
</dbReference>
<dbReference type="SUPFAM" id="SSF47391">
    <property type="entry name" value="Dimerization-anchoring domain of cAMP-dependent PK regulatory subunit"/>
    <property type="match status" value="1"/>
</dbReference>
<keyword evidence="17" id="KW-1015">Disulfide bond</keyword>
<feature type="domain" description="UBC core" evidence="24">
    <location>
        <begin position="684"/>
        <end position="863"/>
    </location>
</feature>
<dbReference type="GO" id="GO:2000403">
    <property type="term" value="P:positive regulation of lymphocyte migration"/>
    <property type="evidence" value="ECO:0007669"/>
    <property type="project" value="InterPro"/>
</dbReference>
<evidence type="ECO:0000256" key="6">
    <source>
        <dbReference type="ARBA" id="ARBA00022553"/>
    </source>
</evidence>
<evidence type="ECO:0000256" key="17">
    <source>
        <dbReference type="ARBA" id="ARBA00023157"/>
    </source>
</evidence>
<evidence type="ECO:0000313" key="27">
    <source>
        <dbReference type="Proteomes" id="UP000030759"/>
    </source>
</evidence>
<evidence type="ECO:0000313" key="26">
    <source>
        <dbReference type="EMBL" id="ERE72382.1"/>
    </source>
</evidence>
<dbReference type="Gene3D" id="1.20.890.10">
    <property type="entry name" value="cAMP-dependent protein kinase regulatory subunit, dimerization-anchoring domain"/>
    <property type="match status" value="1"/>
</dbReference>
<evidence type="ECO:0000256" key="19">
    <source>
        <dbReference type="ARBA" id="ARBA00023319"/>
    </source>
</evidence>
<dbReference type="GO" id="GO:0016020">
    <property type="term" value="C:membrane"/>
    <property type="evidence" value="ECO:0007669"/>
    <property type="project" value="UniProtKB-SubCell"/>
</dbReference>
<accession>A0A061I309</accession>
<dbReference type="Pfam" id="PF00179">
    <property type="entry name" value="UQ_con"/>
    <property type="match status" value="1"/>
</dbReference>
<dbReference type="PANTHER" id="PTHR14162:SF1">
    <property type="entry name" value="MUCOSAL ADDRESSIN CELL ADHESION MOLECULE 1"/>
    <property type="match status" value="1"/>
</dbReference>